<gene>
    <name evidence="1" type="primary">PARPA_00234.1 scaffold 580</name>
</gene>
<dbReference type="InterPro" id="IPR032675">
    <property type="entry name" value="LRR_dom_sf"/>
</dbReference>
<evidence type="ECO:0000313" key="2">
    <source>
        <dbReference type="Proteomes" id="UP000054107"/>
    </source>
</evidence>
<protein>
    <submittedName>
        <fullName evidence="1">Uncharacterized protein</fullName>
    </submittedName>
</protein>
<dbReference type="AlphaFoldDB" id="A0A0B7MVV7"/>
<accession>A0A0B7MVV7</accession>
<sequence>MLSKPFGWEDLPSDLLREVFEVIEGTSSRQEFREFLYQVLFVCKSWSTSASYRLYEIVDLTLDVIPDFAYTIRTKPNIGPLVKSIKIHLDTDDTKTVFPPHLDHYLKILLRSCPNLKAFGSSSSNFEPLVTWRLLDAAEKAHHKNIRCITMMDERIPTSYQYISLCFKFMDSLTKLHLCPALLPNYHISESTNCRELKDRIYEFKSLTQVQICGNSIADNAIITEVDELVNYYLCKISSLELNKCKFRGDHDYTGQMYPSRNIKKLQLTNCQVSTLALQYFGTKFQGMEKFVMIANCNFAMVDVPNNSITWWDELANVCRKAQHYELTFQKPSMKFTNCAKLSSELAQGTTELTIVFDRQIGSSKGYAINMKHNGSFIRLFDLNEVSHGFINAVDVTQIFQALQPCSPAVIKALDVNNELRPERILHYLKQVSQEMNTKQVQKTHKKFWNIFNGVMSLIDGKTGSMVHLDKMTFFRSGLGKQTTSFETSISELKLTNCVFYYNVFLNLSARLPKVDKLIISKCIFMSNSIYQINIDLPETELGHLELNLNSIFDSVCIFLPKTHTLAVTVGDITRNYVYIEDEHQKFYQKTDKGPEKLPKTPADFHISIKCKKLQTLSVSWVNVF</sequence>
<organism evidence="1 2">
    <name type="scientific">Parasitella parasitica</name>
    <dbReference type="NCBI Taxonomy" id="35722"/>
    <lineage>
        <taxon>Eukaryota</taxon>
        <taxon>Fungi</taxon>
        <taxon>Fungi incertae sedis</taxon>
        <taxon>Mucoromycota</taxon>
        <taxon>Mucoromycotina</taxon>
        <taxon>Mucoromycetes</taxon>
        <taxon>Mucorales</taxon>
        <taxon>Mucorineae</taxon>
        <taxon>Mucoraceae</taxon>
        <taxon>Parasitella</taxon>
    </lineage>
</organism>
<proteinExistence type="predicted"/>
<reference evidence="1 2" key="1">
    <citation type="submission" date="2014-09" db="EMBL/GenBank/DDBJ databases">
        <authorList>
            <person name="Ellenberger Sabrina"/>
        </authorList>
    </citation>
    <scope>NUCLEOTIDE SEQUENCE [LARGE SCALE GENOMIC DNA]</scope>
    <source>
        <strain evidence="1 2">CBS 412.66</strain>
    </source>
</reference>
<dbReference type="Proteomes" id="UP000054107">
    <property type="component" value="Unassembled WGS sequence"/>
</dbReference>
<dbReference type="Gene3D" id="3.80.10.10">
    <property type="entry name" value="Ribonuclease Inhibitor"/>
    <property type="match status" value="1"/>
</dbReference>
<dbReference type="OrthoDB" id="2234307at2759"/>
<name>A0A0B7MVV7_9FUNG</name>
<keyword evidence="2" id="KW-1185">Reference proteome</keyword>
<dbReference type="EMBL" id="LN718935">
    <property type="protein sequence ID" value="CEP06969.1"/>
    <property type="molecule type" value="Genomic_DNA"/>
</dbReference>
<evidence type="ECO:0000313" key="1">
    <source>
        <dbReference type="EMBL" id="CEP06969.1"/>
    </source>
</evidence>
<dbReference type="SUPFAM" id="SSF52047">
    <property type="entry name" value="RNI-like"/>
    <property type="match status" value="1"/>
</dbReference>